<dbReference type="NCBIfam" id="TIGR01003">
    <property type="entry name" value="PTS_HPr_family"/>
    <property type="match status" value="1"/>
</dbReference>
<dbReference type="OrthoDB" id="9809047at2"/>
<name>A0A518D701_9BACT</name>
<dbReference type="EMBL" id="CP036291">
    <property type="protein sequence ID" value="QDU87260.1"/>
    <property type="molecule type" value="Genomic_DNA"/>
</dbReference>
<gene>
    <name evidence="6" type="primary">ptsH</name>
    <name evidence="6" type="ORF">Pla175_06180</name>
</gene>
<dbReference type="PANTHER" id="PTHR33705">
    <property type="entry name" value="PHOSPHOCARRIER PROTEIN HPR"/>
    <property type="match status" value="1"/>
</dbReference>
<dbReference type="InterPro" id="IPR050399">
    <property type="entry name" value="HPr"/>
</dbReference>
<evidence type="ECO:0000256" key="4">
    <source>
        <dbReference type="ARBA" id="ARBA00022683"/>
    </source>
</evidence>
<keyword evidence="7" id="KW-1185">Reference proteome</keyword>
<dbReference type="GO" id="GO:0009401">
    <property type="term" value="P:phosphoenolpyruvate-dependent sugar phosphotransferase system"/>
    <property type="evidence" value="ECO:0007669"/>
    <property type="project" value="UniProtKB-KW"/>
</dbReference>
<evidence type="ECO:0000256" key="2">
    <source>
        <dbReference type="ARBA" id="ARBA00010736"/>
    </source>
</evidence>
<evidence type="ECO:0000313" key="6">
    <source>
        <dbReference type="EMBL" id="QDU87260.1"/>
    </source>
</evidence>
<feature type="domain" description="HPr" evidence="5">
    <location>
        <begin position="5"/>
        <end position="92"/>
    </location>
</feature>
<dbReference type="EC" id="2.7.11.-" evidence="6"/>
<evidence type="ECO:0000256" key="3">
    <source>
        <dbReference type="ARBA" id="ARBA00022490"/>
    </source>
</evidence>
<evidence type="ECO:0000256" key="1">
    <source>
        <dbReference type="ARBA" id="ARBA00004496"/>
    </source>
</evidence>
<dbReference type="RefSeq" id="WP_145281228.1">
    <property type="nucleotide sequence ID" value="NZ_CP036291.1"/>
</dbReference>
<keyword evidence="6" id="KW-0808">Transferase</keyword>
<evidence type="ECO:0000313" key="7">
    <source>
        <dbReference type="Proteomes" id="UP000317429"/>
    </source>
</evidence>
<reference evidence="6 7" key="1">
    <citation type="submission" date="2019-02" db="EMBL/GenBank/DDBJ databases">
        <title>Deep-cultivation of Planctomycetes and their phenomic and genomic characterization uncovers novel biology.</title>
        <authorList>
            <person name="Wiegand S."/>
            <person name="Jogler M."/>
            <person name="Boedeker C."/>
            <person name="Pinto D."/>
            <person name="Vollmers J."/>
            <person name="Rivas-Marin E."/>
            <person name="Kohn T."/>
            <person name="Peeters S.H."/>
            <person name="Heuer A."/>
            <person name="Rast P."/>
            <person name="Oberbeckmann S."/>
            <person name="Bunk B."/>
            <person name="Jeske O."/>
            <person name="Meyerdierks A."/>
            <person name="Storesund J.E."/>
            <person name="Kallscheuer N."/>
            <person name="Luecker S."/>
            <person name="Lage O.M."/>
            <person name="Pohl T."/>
            <person name="Merkel B.J."/>
            <person name="Hornburger P."/>
            <person name="Mueller R.-W."/>
            <person name="Bruemmer F."/>
            <person name="Labrenz M."/>
            <person name="Spormann A.M."/>
            <person name="Op den Camp H."/>
            <person name="Overmann J."/>
            <person name="Amann R."/>
            <person name="Jetten M.S.M."/>
            <person name="Mascher T."/>
            <person name="Medema M.H."/>
            <person name="Devos D.P."/>
            <person name="Kaster A.-K."/>
            <person name="Ovreas L."/>
            <person name="Rohde M."/>
            <person name="Galperin M.Y."/>
            <person name="Jogler C."/>
        </authorList>
    </citation>
    <scope>NUCLEOTIDE SEQUENCE [LARGE SCALE GENOMIC DNA]</scope>
    <source>
        <strain evidence="6 7">Pla175</strain>
    </source>
</reference>
<dbReference type="PROSITE" id="PS51350">
    <property type="entry name" value="PTS_HPR_DOM"/>
    <property type="match status" value="1"/>
</dbReference>
<dbReference type="PANTHER" id="PTHR33705:SF2">
    <property type="entry name" value="PHOSPHOCARRIER PROTEIN NPR"/>
    <property type="match status" value="1"/>
</dbReference>
<accession>A0A518D701</accession>
<keyword evidence="3" id="KW-0963">Cytoplasm</keyword>
<dbReference type="Pfam" id="PF00381">
    <property type="entry name" value="PTS-HPr"/>
    <property type="match status" value="1"/>
</dbReference>
<dbReference type="KEGG" id="pnd:Pla175_06180"/>
<keyword evidence="4" id="KW-0598">Phosphotransferase system</keyword>
<dbReference type="GO" id="GO:0016740">
    <property type="term" value="F:transferase activity"/>
    <property type="evidence" value="ECO:0007669"/>
    <property type="project" value="UniProtKB-KW"/>
</dbReference>
<dbReference type="SUPFAM" id="SSF55594">
    <property type="entry name" value="HPr-like"/>
    <property type="match status" value="1"/>
</dbReference>
<evidence type="ECO:0000259" key="5">
    <source>
        <dbReference type="PROSITE" id="PS51350"/>
    </source>
</evidence>
<dbReference type="AlphaFoldDB" id="A0A518D701"/>
<organism evidence="6 7">
    <name type="scientific">Pirellulimonas nuda</name>
    <dbReference type="NCBI Taxonomy" id="2528009"/>
    <lineage>
        <taxon>Bacteria</taxon>
        <taxon>Pseudomonadati</taxon>
        <taxon>Planctomycetota</taxon>
        <taxon>Planctomycetia</taxon>
        <taxon>Pirellulales</taxon>
        <taxon>Lacipirellulaceae</taxon>
        <taxon>Pirellulimonas</taxon>
    </lineage>
</organism>
<comment type="subcellular location">
    <subcellularLocation>
        <location evidence="1">Cytoplasm</location>
    </subcellularLocation>
</comment>
<dbReference type="GO" id="GO:0005737">
    <property type="term" value="C:cytoplasm"/>
    <property type="evidence" value="ECO:0007669"/>
    <property type="project" value="UniProtKB-SubCell"/>
</dbReference>
<dbReference type="Gene3D" id="3.30.1340.10">
    <property type="entry name" value="HPr-like"/>
    <property type="match status" value="1"/>
</dbReference>
<sequence length="105" mass="11520">MPVYHATRIVVVRHADGLHARPAEMVARQAMQYKSRVELVRDQRRIDARSILNILTLGAECGVQLIVEAEGDDADAAVEAIARLIESEFTTEAPSHEQRPCGDGG</sequence>
<dbReference type="InterPro" id="IPR000032">
    <property type="entry name" value="HPr-like"/>
</dbReference>
<dbReference type="InterPro" id="IPR035895">
    <property type="entry name" value="HPr-like_sf"/>
</dbReference>
<dbReference type="CDD" id="cd00367">
    <property type="entry name" value="PTS-HPr_like"/>
    <property type="match status" value="1"/>
</dbReference>
<dbReference type="PRINTS" id="PR00107">
    <property type="entry name" value="PHOSPHOCPHPR"/>
</dbReference>
<dbReference type="Proteomes" id="UP000317429">
    <property type="component" value="Chromosome"/>
</dbReference>
<comment type="similarity">
    <text evidence="2">Belongs to the HPr family.</text>
</comment>
<proteinExistence type="inferred from homology"/>
<protein>
    <submittedName>
        <fullName evidence="6">Phosphocarrier protein HPr</fullName>
        <ecNumber evidence="6">2.7.11.-</ecNumber>
    </submittedName>
</protein>